<sequence>MAAQQWANLFGKAGEKPAAAAGQGTGIQARKKFAVEDTTVEKKADLALKLGVINAQRNRLLEAACTFQFTLKVADPIFCAMKQAQEQEYLPRVKGNKGHGLGAPDSFMFFGVVLVLMPRASDPQQAIFRKFLNNFVPGSLQSQLLVKLFRTEKHVRF</sequence>
<dbReference type="EMBL" id="CAUYUJ010017886">
    <property type="protein sequence ID" value="CAK0878818.1"/>
    <property type="molecule type" value="Genomic_DNA"/>
</dbReference>
<reference evidence="1" key="1">
    <citation type="submission" date="2023-10" db="EMBL/GenBank/DDBJ databases">
        <authorList>
            <person name="Chen Y."/>
            <person name="Shah S."/>
            <person name="Dougan E. K."/>
            <person name="Thang M."/>
            <person name="Chan C."/>
        </authorList>
    </citation>
    <scope>NUCLEOTIDE SEQUENCE [LARGE SCALE GENOMIC DNA]</scope>
</reference>
<name>A0ABN9VYT0_9DINO</name>
<keyword evidence="2" id="KW-1185">Reference proteome</keyword>
<comment type="caution">
    <text evidence="1">The sequence shown here is derived from an EMBL/GenBank/DDBJ whole genome shotgun (WGS) entry which is preliminary data.</text>
</comment>
<protein>
    <submittedName>
        <fullName evidence="1">Uncharacterized protein</fullName>
    </submittedName>
</protein>
<dbReference type="Proteomes" id="UP001189429">
    <property type="component" value="Unassembled WGS sequence"/>
</dbReference>
<proteinExistence type="predicted"/>
<gene>
    <name evidence="1" type="ORF">PCOR1329_LOCUS62442</name>
</gene>
<accession>A0ABN9VYT0</accession>
<evidence type="ECO:0000313" key="2">
    <source>
        <dbReference type="Proteomes" id="UP001189429"/>
    </source>
</evidence>
<organism evidence="1 2">
    <name type="scientific">Prorocentrum cordatum</name>
    <dbReference type="NCBI Taxonomy" id="2364126"/>
    <lineage>
        <taxon>Eukaryota</taxon>
        <taxon>Sar</taxon>
        <taxon>Alveolata</taxon>
        <taxon>Dinophyceae</taxon>
        <taxon>Prorocentrales</taxon>
        <taxon>Prorocentraceae</taxon>
        <taxon>Prorocentrum</taxon>
    </lineage>
</organism>
<evidence type="ECO:0000313" key="1">
    <source>
        <dbReference type="EMBL" id="CAK0878818.1"/>
    </source>
</evidence>